<accession>A0AAV4B9X5</accession>
<dbReference type="AlphaFoldDB" id="A0AAV4B9X5"/>
<reference evidence="1 2" key="1">
    <citation type="journal article" date="2021" name="Elife">
        <title>Chloroplast acquisition without the gene transfer in kleptoplastic sea slugs, Plakobranchus ocellatus.</title>
        <authorList>
            <person name="Maeda T."/>
            <person name="Takahashi S."/>
            <person name="Yoshida T."/>
            <person name="Shimamura S."/>
            <person name="Takaki Y."/>
            <person name="Nagai Y."/>
            <person name="Toyoda A."/>
            <person name="Suzuki Y."/>
            <person name="Arimoto A."/>
            <person name="Ishii H."/>
            <person name="Satoh N."/>
            <person name="Nishiyama T."/>
            <person name="Hasebe M."/>
            <person name="Maruyama T."/>
            <person name="Minagawa J."/>
            <person name="Obokata J."/>
            <person name="Shigenobu S."/>
        </authorList>
    </citation>
    <scope>NUCLEOTIDE SEQUENCE [LARGE SCALE GENOMIC DNA]</scope>
</reference>
<evidence type="ECO:0000313" key="1">
    <source>
        <dbReference type="EMBL" id="GFO15900.1"/>
    </source>
</evidence>
<sequence>MTLAVMLGDQAIDTVLYTRSKARNKDVHLRTSEKRLQGPEETLFGSKTLNTKMERRGRTTRGQRDDFSYWFQGRAPEAEGYLYTRMPFAPLADAEGHFRSHLQSYRPR</sequence>
<keyword evidence="2" id="KW-1185">Reference proteome</keyword>
<proteinExistence type="predicted"/>
<dbReference type="Proteomes" id="UP000735302">
    <property type="component" value="Unassembled WGS sequence"/>
</dbReference>
<gene>
    <name evidence="1" type="ORF">PoB_004240500</name>
</gene>
<evidence type="ECO:0000313" key="2">
    <source>
        <dbReference type="Proteomes" id="UP000735302"/>
    </source>
</evidence>
<comment type="caution">
    <text evidence="1">The sequence shown here is derived from an EMBL/GenBank/DDBJ whole genome shotgun (WGS) entry which is preliminary data.</text>
</comment>
<name>A0AAV4B9X5_9GAST</name>
<dbReference type="EMBL" id="BLXT01004630">
    <property type="protein sequence ID" value="GFO15900.1"/>
    <property type="molecule type" value="Genomic_DNA"/>
</dbReference>
<organism evidence="1 2">
    <name type="scientific">Plakobranchus ocellatus</name>
    <dbReference type="NCBI Taxonomy" id="259542"/>
    <lineage>
        <taxon>Eukaryota</taxon>
        <taxon>Metazoa</taxon>
        <taxon>Spiralia</taxon>
        <taxon>Lophotrochozoa</taxon>
        <taxon>Mollusca</taxon>
        <taxon>Gastropoda</taxon>
        <taxon>Heterobranchia</taxon>
        <taxon>Euthyneura</taxon>
        <taxon>Panpulmonata</taxon>
        <taxon>Sacoglossa</taxon>
        <taxon>Placobranchoidea</taxon>
        <taxon>Plakobranchidae</taxon>
        <taxon>Plakobranchus</taxon>
    </lineage>
</organism>
<protein>
    <submittedName>
        <fullName evidence="1">Uncharacterized protein</fullName>
    </submittedName>
</protein>